<proteinExistence type="predicted"/>
<gene>
    <name evidence="1" type="ORF">SAMN04487946_105231</name>
</gene>
<keyword evidence="2" id="KW-1185">Reference proteome</keyword>
<dbReference type="Proteomes" id="UP000199170">
    <property type="component" value="Unassembled WGS sequence"/>
</dbReference>
<reference evidence="2" key="1">
    <citation type="submission" date="2016-10" db="EMBL/GenBank/DDBJ databases">
        <authorList>
            <person name="Varghese N."/>
            <person name="Submissions S."/>
        </authorList>
    </citation>
    <scope>NUCLEOTIDE SEQUENCE [LARGE SCALE GENOMIC DNA]</scope>
    <source>
        <strain evidence="2">CGMCC 1.10118</strain>
    </source>
</reference>
<dbReference type="EMBL" id="FNPB01000005">
    <property type="protein sequence ID" value="SDY03895.1"/>
    <property type="molecule type" value="Genomic_DNA"/>
</dbReference>
<evidence type="ECO:0000313" key="1">
    <source>
        <dbReference type="EMBL" id="SDY03895.1"/>
    </source>
</evidence>
<organism evidence="1 2">
    <name type="scientific">Halobellus clavatus</name>
    <dbReference type="NCBI Taxonomy" id="660517"/>
    <lineage>
        <taxon>Archaea</taxon>
        <taxon>Methanobacteriati</taxon>
        <taxon>Methanobacteriota</taxon>
        <taxon>Stenosarchaea group</taxon>
        <taxon>Halobacteria</taxon>
        <taxon>Halobacteriales</taxon>
        <taxon>Haloferacaceae</taxon>
        <taxon>Halobellus</taxon>
    </lineage>
</organism>
<accession>A0A1H3GLM2</accession>
<dbReference type="AlphaFoldDB" id="A0A1H3GLM2"/>
<protein>
    <submittedName>
        <fullName evidence="1">Uncharacterized protein</fullName>
    </submittedName>
</protein>
<sequence length="84" mass="9295">MTEWPALRGAMTDDDLEARTTDFMHALAASDADVANISADRTEQGMRVTFDLLDPDDANLVCDVAEEHGFEQDGDSRERFESVS</sequence>
<name>A0A1H3GLM2_9EURY</name>
<evidence type="ECO:0000313" key="2">
    <source>
        <dbReference type="Proteomes" id="UP000199170"/>
    </source>
</evidence>